<proteinExistence type="inferred from homology"/>
<sequence length="246" mass="26797">MSCRKAIFITGASRGIGYATAIEAAKKHWTLILNGRDEDRLKIIKGELESLYNVEVHILSYDVSDIDAIKKAFMWIKKNIGQLDVVVNNAGILDDALLGMINEKQMSQTLAVNTEAVIYHMQFASRLMMKQKSGSIVNVSSIIGRFGNAGQTVYSASKAAIIGATYSAAKELAPYNIRVNTVAPGFIETDLSKQISQEKYEERLSMIKMGRIGSAKEVANVILFFASDCASYVTGQVIGVDGGMVI</sequence>
<dbReference type="RefSeq" id="WP_322611298.1">
    <property type="nucleotide sequence ID" value="NZ_JAXLNX010000007.1"/>
</dbReference>
<protein>
    <submittedName>
        <fullName evidence="4">SDR family NAD(P)-dependent oxidoreductase</fullName>
    </submittedName>
</protein>
<evidence type="ECO:0000256" key="1">
    <source>
        <dbReference type="ARBA" id="ARBA00006484"/>
    </source>
</evidence>
<dbReference type="InterPro" id="IPR036291">
    <property type="entry name" value="NAD(P)-bd_dom_sf"/>
</dbReference>
<name>A0ABU5NG30_9BACI</name>
<dbReference type="Pfam" id="PF13561">
    <property type="entry name" value="adh_short_C2"/>
    <property type="match status" value="1"/>
</dbReference>
<dbReference type="PANTHER" id="PTHR42760:SF133">
    <property type="entry name" value="3-OXOACYL-[ACYL-CARRIER-PROTEIN] REDUCTASE"/>
    <property type="match status" value="1"/>
</dbReference>
<dbReference type="PANTHER" id="PTHR42760">
    <property type="entry name" value="SHORT-CHAIN DEHYDROGENASES/REDUCTASES FAMILY MEMBER"/>
    <property type="match status" value="1"/>
</dbReference>
<keyword evidence="2" id="KW-0560">Oxidoreductase</keyword>
<dbReference type="SMART" id="SM00822">
    <property type="entry name" value="PKS_KR"/>
    <property type="match status" value="1"/>
</dbReference>
<reference evidence="4 5" key="1">
    <citation type="submission" date="2023-12" db="EMBL/GenBank/DDBJ databases">
        <title>Genome comparison identifies genes involved in endophytic behavior of Lysinibacillus irui and provides insights into its role as a plant-growth promoting bacterium.</title>
        <authorList>
            <person name="Hilario S."/>
            <person name="Matos I."/>
            <person name="Goncalves M.F.M."/>
            <person name="Pardo C.A."/>
            <person name="Santos M.J."/>
        </authorList>
    </citation>
    <scope>NUCLEOTIDE SEQUENCE [LARGE SCALE GENOMIC DNA]</scope>
    <source>
        <strain evidence="4 5">B3</strain>
    </source>
</reference>
<dbReference type="PRINTS" id="PR00081">
    <property type="entry name" value="GDHRDH"/>
</dbReference>
<evidence type="ECO:0000256" key="2">
    <source>
        <dbReference type="ARBA" id="ARBA00023002"/>
    </source>
</evidence>
<gene>
    <name evidence="4" type="ORF">U6C28_01695</name>
</gene>
<dbReference type="PRINTS" id="PR00080">
    <property type="entry name" value="SDRFAMILY"/>
</dbReference>
<evidence type="ECO:0000313" key="5">
    <source>
        <dbReference type="Proteomes" id="UP001289615"/>
    </source>
</evidence>
<dbReference type="Gene3D" id="3.40.50.720">
    <property type="entry name" value="NAD(P)-binding Rossmann-like Domain"/>
    <property type="match status" value="1"/>
</dbReference>
<keyword evidence="5" id="KW-1185">Reference proteome</keyword>
<dbReference type="SUPFAM" id="SSF51735">
    <property type="entry name" value="NAD(P)-binding Rossmann-fold domains"/>
    <property type="match status" value="1"/>
</dbReference>
<comment type="caution">
    <text evidence="4">The sequence shown here is derived from an EMBL/GenBank/DDBJ whole genome shotgun (WGS) entry which is preliminary data.</text>
</comment>
<evidence type="ECO:0000313" key="4">
    <source>
        <dbReference type="EMBL" id="MEA0974994.1"/>
    </source>
</evidence>
<accession>A0ABU5NG30</accession>
<dbReference type="InterPro" id="IPR057326">
    <property type="entry name" value="KR_dom"/>
</dbReference>
<evidence type="ECO:0000259" key="3">
    <source>
        <dbReference type="SMART" id="SM00822"/>
    </source>
</evidence>
<dbReference type="Proteomes" id="UP001289615">
    <property type="component" value="Unassembled WGS sequence"/>
</dbReference>
<dbReference type="EMBL" id="JAXUIA010000001">
    <property type="protein sequence ID" value="MEA0974994.1"/>
    <property type="molecule type" value="Genomic_DNA"/>
</dbReference>
<dbReference type="InterPro" id="IPR002347">
    <property type="entry name" value="SDR_fam"/>
</dbReference>
<organism evidence="4 5">
    <name type="scientific">Lysinibacillus irui</name>
    <dbReference type="NCBI Taxonomy" id="2998077"/>
    <lineage>
        <taxon>Bacteria</taxon>
        <taxon>Bacillati</taxon>
        <taxon>Bacillota</taxon>
        <taxon>Bacilli</taxon>
        <taxon>Bacillales</taxon>
        <taxon>Bacillaceae</taxon>
        <taxon>Lysinibacillus</taxon>
    </lineage>
</organism>
<feature type="domain" description="Ketoreductase" evidence="3">
    <location>
        <begin position="5"/>
        <end position="185"/>
    </location>
</feature>
<comment type="similarity">
    <text evidence="1">Belongs to the short-chain dehydrogenases/reductases (SDR) family.</text>
</comment>